<dbReference type="InterPro" id="IPR010235">
    <property type="entry name" value="HepT"/>
</dbReference>
<dbReference type="EMBL" id="PCVK01000120">
    <property type="protein sequence ID" value="PIQ71293.1"/>
    <property type="molecule type" value="Genomic_DNA"/>
</dbReference>
<dbReference type="Pfam" id="PF08780">
    <property type="entry name" value="NTase_sub_bind"/>
    <property type="match status" value="1"/>
</dbReference>
<comment type="caution">
    <text evidence="1">The sequence shown here is derived from an EMBL/GenBank/DDBJ whole genome shotgun (WGS) entry which is preliminary data.</text>
</comment>
<evidence type="ECO:0000313" key="2">
    <source>
        <dbReference type="Proteomes" id="UP000229497"/>
    </source>
</evidence>
<sequence>MNERDKLGDLKLALSRLKEGVVEVKNDLDRDGVIKRFEFTFELVWKAIQEYARFSGLEVVSPRDAFRVAADLKLIENPEDWFIFLKDRNETTHLYNEDQAKEIFLHIPDFIKKVEVLILKL</sequence>
<dbReference type="Gene3D" id="1.20.120.330">
    <property type="entry name" value="Nucleotidyltransferases domain 2"/>
    <property type="match status" value="1"/>
</dbReference>
<organism evidence="1 2">
    <name type="scientific">Candidatus Roizmanbacteria bacterium CG11_big_fil_rev_8_21_14_0_20_37_16</name>
    <dbReference type="NCBI Taxonomy" id="1974857"/>
    <lineage>
        <taxon>Bacteria</taxon>
        <taxon>Candidatus Roizmaniibacteriota</taxon>
    </lineage>
</organism>
<dbReference type="SUPFAM" id="SSF81593">
    <property type="entry name" value="Nucleotidyltransferase substrate binding subunit/domain"/>
    <property type="match status" value="1"/>
</dbReference>
<accession>A0A2H0KL49</accession>
<evidence type="ECO:0000313" key="1">
    <source>
        <dbReference type="EMBL" id="PIQ71293.1"/>
    </source>
</evidence>
<keyword evidence="1" id="KW-0808">Transferase</keyword>
<protein>
    <submittedName>
        <fullName evidence="1">Nucleotidyltransferase</fullName>
    </submittedName>
</protein>
<gene>
    <name evidence="1" type="ORF">COV87_04245</name>
</gene>
<dbReference type="GO" id="GO:0016740">
    <property type="term" value="F:transferase activity"/>
    <property type="evidence" value="ECO:0007669"/>
    <property type="project" value="UniProtKB-KW"/>
</dbReference>
<dbReference type="AlphaFoldDB" id="A0A2H0KL49"/>
<dbReference type="Proteomes" id="UP000229497">
    <property type="component" value="Unassembled WGS sequence"/>
</dbReference>
<proteinExistence type="predicted"/>
<name>A0A2H0KL49_9BACT</name>
<dbReference type="NCBIfam" id="TIGR01987">
    <property type="entry name" value="HI0074"/>
    <property type="match status" value="1"/>
</dbReference>
<reference evidence="1 2" key="1">
    <citation type="submission" date="2017-09" db="EMBL/GenBank/DDBJ databases">
        <title>Depth-based differentiation of microbial function through sediment-hosted aquifers and enrichment of novel symbionts in the deep terrestrial subsurface.</title>
        <authorList>
            <person name="Probst A.J."/>
            <person name="Ladd B."/>
            <person name="Jarett J.K."/>
            <person name="Geller-Mcgrath D.E."/>
            <person name="Sieber C.M."/>
            <person name="Emerson J.B."/>
            <person name="Anantharaman K."/>
            <person name="Thomas B.C."/>
            <person name="Malmstrom R."/>
            <person name="Stieglmeier M."/>
            <person name="Klingl A."/>
            <person name="Woyke T."/>
            <person name="Ryan C.M."/>
            <person name="Banfield J.F."/>
        </authorList>
    </citation>
    <scope>NUCLEOTIDE SEQUENCE [LARGE SCALE GENOMIC DNA]</scope>
    <source>
        <strain evidence="1">CG11_big_fil_rev_8_21_14_0_20_37_16</strain>
    </source>
</reference>